<feature type="region of interest" description="Disordered" evidence="1">
    <location>
        <begin position="26"/>
        <end position="66"/>
    </location>
</feature>
<feature type="compositionally biased region" description="Polar residues" evidence="1">
    <location>
        <begin position="47"/>
        <end position="56"/>
    </location>
</feature>
<dbReference type="EMBL" id="WOCE01000025">
    <property type="protein sequence ID" value="KAE9584602.1"/>
    <property type="molecule type" value="Genomic_DNA"/>
</dbReference>
<reference evidence="3" key="1">
    <citation type="journal article" date="2020" name="Nat. Commun.">
        <title>Genome sequence of the cluster root forming white lupin.</title>
        <authorList>
            <person name="Hufnagel B."/>
            <person name="Marques A."/>
            <person name="Soriano A."/>
            <person name="Marques L."/>
            <person name="Divol F."/>
            <person name="Doumas P."/>
            <person name="Sallet E."/>
            <person name="Mancinotti D."/>
            <person name="Carrere S."/>
            <person name="Marande W."/>
            <person name="Arribat S."/>
            <person name="Keller J."/>
            <person name="Huneau C."/>
            <person name="Blein T."/>
            <person name="Aime D."/>
            <person name="Laguerre M."/>
            <person name="Taylor J."/>
            <person name="Schubert V."/>
            <person name="Nelson M."/>
            <person name="Geu-Flores F."/>
            <person name="Crespi M."/>
            <person name="Gallardo-Guerrero K."/>
            <person name="Delaux P.-M."/>
            <person name="Salse J."/>
            <person name="Berges H."/>
            <person name="Guyot R."/>
            <person name="Gouzy J."/>
            <person name="Peret B."/>
        </authorList>
    </citation>
    <scope>NUCLEOTIDE SEQUENCE [LARGE SCALE GENOMIC DNA]</scope>
    <source>
        <strain evidence="3">cv. Amiga</strain>
    </source>
</reference>
<organism evidence="2 3">
    <name type="scientific">Lupinus albus</name>
    <name type="common">White lupine</name>
    <name type="synonym">Lupinus termis</name>
    <dbReference type="NCBI Taxonomy" id="3870"/>
    <lineage>
        <taxon>Eukaryota</taxon>
        <taxon>Viridiplantae</taxon>
        <taxon>Streptophyta</taxon>
        <taxon>Embryophyta</taxon>
        <taxon>Tracheophyta</taxon>
        <taxon>Spermatophyta</taxon>
        <taxon>Magnoliopsida</taxon>
        <taxon>eudicotyledons</taxon>
        <taxon>Gunneridae</taxon>
        <taxon>Pentapetalae</taxon>
        <taxon>rosids</taxon>
        <taxon>fabids</taxon>
        <taxon>Fabales</taxon>
        <taxon>Fabaceae</taxon>
        <taxon>Papilionoideae</taxon>
        <taxon>50 kb inversion clade</taxon>
        <taxon>genistoids sensu lato</taxon>
        <taxon>core genistoids</taxon>
        <taxon>Genisteae</taxon>
        <taxon>Lupinus</taxon>
    </lineage>
</organism>
<name>A0A6A4N1U9_LUPAL</name>
<evidence type="ECO:0000256" key="1">
    <source>
        <dbReference type="SAM" id="MobiDB-lite"/>
    </source>
</evidence>
<dbReference type="AlphaFoldDB" id="A0A6A4N1U9"/>
<dbReference type="Proteomes" id="UP000447434">
    <property type="component" value="Chromosome 25"/>
</dbReference>
<proteinExistence type="predicted"/>
<sequence>MKSLISITESMKIVIYQDSPPSFTAAAPPSLPFTPPPSLPGVPSSAILSSSPTPLSCAQIKGSVRS</sequence>
<protein>
    <submittedName>
        <fullName evidence="2">Uncharacterized protein</fullName>
    </submittedName>
</protein>
<gene>
    <name evidence="2" type="ORF">Lalb_Chr25g0279831</name>
</gene>
<evidence type="ECO:0000313" key="2">
    <source>
        <dbReference type="EMBL" id="KAE9584602.1"/>
    </source>
</evidence>
<feature type="compositionally biased region" description="Pro residues" evidence="1">
    <location>
        <begin position="29"/>
        <end position="40"/>
    </location>
</feature>
<keyword evidence="3" id="KW-1185">Reference proteome</keyword>
<comment type="caution">
    <text evidence="2">The sequence shown here is derived from an EMBL/GenBank/DDBJ whole genome shotgun (WGS) entry which is preliminary data.</text>
</comment>
<evidence type="ECO:0000313" key="3">
    <source>
        <dbReference type="Proteomes" id="UP000447434"/>
    </source>
</evidence>
<accession>A0A6A4N1U9</accession>